<comment type="catalytic activity">
    <reaction evidence="1">
        <text>Thiol-dependent hydrolysis of ester, thioester, amide, peptide and isopeptide bonds formed by the C-terminal Gly of ubiquitin (a 76-residue protein attached to proteins as an intracellular targeting signal).</text>
        <dbReference type="EC" id="3.4.19.12"/>
    </reaction>
</comment>
<dbReference type="FunFam" id="6.10.140.2220:FF:000006">
    <property type="entry name" value="Ubiquitin carboxyl-terminal hydrolase 15"/>
    <property type="match status" value="1"/>
</dbReference>
<dbReference type="GO" id="GO:0008270">
    <property type="term" value="F:zinc ion binding"/>
    <property type="evidence" value="ECO:0007669"/>
    <property type="project" value="UniProtKB-KW"/>
</dbReference>
<reference evidence="20" key="1">
    <citation type="journal article" date="2016" name="Nature">
        <title>The genome of the seagrass Zostera marina reveals angiosperm adaptation to the sea.</title>
        <authorList>
            <person name="Olsen J.L."/>
            <person name="Rouze P."/>
            <person name="Verhelst B."/>
            <person name="Lin Y.-C."/>
            <person name="Bayer T."/>
            <person name="Collen J."/>
            <person name="Dattolo E."/>
            <person name="De Paoli E."/>
            <person name="Dittami S."/>
            <person name="Maumus F."/>
            <person name="Michel G."/>
            <person name="Kersting A."/>
            <person name="Lauritano C."/>
            <person name="Lohaus R."/>
            <person name="Toepel M."/>
            <person name="Tonon T."/>
            <person name="Vanneste K."/>
            <person name="Amirebrahimi M."/>
            <person name="Brakel J."/>
            <person name="Bostroem C."/>
            <person name="Chovatia M."/>
            <person name="Grimwood J."/>
            <person name="Jenkins J.W."/>
            <person name="Jueterbock A."/>
            <person name="Mraz A."/>
            <person name="Stam W.T."/>
            <person name="Tice H."/>
            <person name="Bornberg-Bauer E."/>
            <person name="Green P.J."/>
            <person name="Pearson G.A."/>
            <person name="Procaccini G."/>
            <person name="Duarte C.M."/>
            <person name="Schmutz J."/>
            <person name="Reusch T.B.H."/>
            <person name="Van de Peer Y."/>
        </authorList>
    </citation>
    <scope>NUCLEOTIDE SEQUENCE [LARGE SCALE GENOMIC DNA]</scope>
    <source>
        <strain evidence="20">cv. Finnish</strain>
    </source>
</reference>
<dbReference type="AlphaFoldDB" id="A0A0K9PH92"/>
<evidence type="ECO:0000256" key="9">
    <source>
        <dbReference type="ARBA" id="ARBA00022807"/>
    </source>
</evidence>
<dbReference type="GO" id="GO:0009055">
    <property type="term" value="F:electron transfer activity"/>
    <property type="evidence" value="ECO:0007669"/>
    <property type="project" value="InterPro"/>
</dbReference>
<keyword evidence="11 13" id="KW-0408">Iron</keyword>
<feature type="compositionally biased region" description="Basic and acidic residues" evidence="14">
    <location>
        <begin position="850"/>
        <end position="861"/>
    </location>
</feature>
<evidence type="ECO:0000256" key="4">
    <source>
        <dbReference type="ARBA" id="ARBA00022670"/>
    </source>
</evidence>
<feature type="region of interest" description="Disordered" evidence="14">
    <location>
        <begin position="415"/>
        <end position="434"/>
    </location>
</feature>
<evidence type="ECO:0000256" key="13">
    <source>
        <dbReference type="PROSITE-ProRule" id="PRU00433"/>
    </source>
</evidence>
<feature type="domain" description="USP" evidence="16">
    <location>
        <begin position="501"/>
        <end position="806"/>
    </location>
</feature>
<keyword evidence="5 13" id="KW-0479">Metal-binding</keyword>
<dbReference type="FunFam" id="3.90.70.10:FF:000026">
    <property type="entry name" value="Ubiquitin carboxyl-terminal hydrolase 15"/>
    <property type="match status" value="1"/>
</dbReference>
<evidence type="ECO:0000313" key="20">
    <source>
        <dbReference type="Proteomes" id="UP000036987"/>
    </source>
</evidence>
<evidence type="ECO:0000313" key="19">
    <source>
        <dbReference type="EMBL" id="KMZ68438.1"/>
    </source>
</evidence>
<keyword evidence="15" id="KW-0472">Membrane</keyword>
<gene>
    <name evidence="19" type="ORF">ZOSMA_23G00950</name>
</gene>
<dbReference type="Proteomes" id="UP000036987">
    <property type="component" value="Unassembled WGS sequence"/>
</dbReference>
<dbReference type="SUPFAM" id="SSF144232">
    <property type="entry name" value="HIT/MYND zinc finger-like"/>
    <property type="match status" value="1"/>
</dbReference>
<protein>
    <recommendedName>
        <fullName evidence="3">ubiquitinyl hydrolase 1</fullName>
        <ecNumber evidence="3">3.4.19.12</ecNumber>
    </recommendedName>
</protein>
<dbReference type="Gene3D" id="3.90.70.10">
    <property type="entry name" value="Cysteine proteinases"/>
    <property type="match status" value="1"/>
</dbReference>
<dbReference type="InterPro" id="IPR009056">
    <property type="entry name" value="Cyt_c-like_dom"/>
</dbReference>
<dbReference type="PROSITE" id="PS50865">
    <property type="entry name" value="ZF_MYND_2"/>
    <property type="match status" value="1"/>
</dbReference>
<keyword evidence="10" id="KW-0862">Zinc</keyword>
<evidence type="ECO:0000259" key="16">
    <source>
        <dbReference type="PROSITE" id="PS50235"/>
    </source>
</evidence>
<name>A0A0K9PH92_ZOSMR</name>
<dbReference type="PROSITE" id="PS01360">
    <property type="entry name" value="ZF_MYND_1"/>
    <property type="match status" value="1"/>
</dbReference>
<dbReference type="SUPFAM" id="SSF54001">
    <property type="entry name" value="Cysteine proteinases"/>
    <property type="match status" value="1"/>
</dbReference>
<dbReference type="PROSITE" id="PS50235">
    <property type="entry name" value="USP_3"/>
    <property type="match status" value="1"/>
</dbReference>
<keyword evidence="6 12" id="KW-0863">Zinc-finger</keyword>
<keyword evidence="9" id="KW-0788">Thiol protease</keyword>
<evidence type="ECO:0000256" key="6">
    <source>
        <dbReference type="ARBA" id="ARBA00022771"/>
    </source>
</evidence>
<dbReference type="PANTHER" id="PTHR24006:SF874">
    <property type="entry name" value="UBIQUITIN CARBOXYL-TERMINAL HYDROLASE 16"/>
    <property type="match status" value="1"/>
</dbReference>
<dbReference type="GO" id="GO:0004843">
    <property type="term" value="F:cysteine-type deubiquitinase activity"/>
    <property type="evidence" value="ECO:0000318"/>
    <property type="project" value="GO_Central"/>
</dbReference>
<feature type="compositionally biased region" description="Polar residues" evidence="14">
    <location>
        <begin position="866"/>
        <end position="889"/>
    </location>
</feature>
<dbReference type="InterPro" id="IPR050164">
    <property type="entry name" value="Peptidase_C19"/>
</dbReference>
<feature type="domain" description="MYND-type" evidence="17">
    <location>
        <begin position="106"/>
        <end position="143"/>
    </location>
</feature>
<dbReference type="InterPro" id="IPR001394">
    <property type="entry name" value="Peptidase_C19_UCH"/>
</dbReference>
<evidence type="ECO:0000256" key="1">
    <source>
        <dbReference type="ARBA" id="ARBA00000707"/>
    </source>
</evidence>
<dbReference type="EMBL" id="LFYR01000839">
    <property type="protein sequence ID" value="KMZ68438.1"/>
    <property type="molecule type" value="Genomic_DNA"/>
</dbReference>
<keyword evidence="15" id="KW-0812">Transmembrane</keyword>
<feature type="compositionally biased region" description="Polar residues" evidence="14">
    <location>
        <begin position="420"/>
        <end position="434"/>
    </location>
</feature>
<comment type="caution">
    <text evidence="19">The sequence shown here is derived from an EMBL/GenBank/DDBJ whole genome shotgun (WGS) entry which is preliminary data.</text>
</comment>
<dbReference type="CDD" id="cd02661">
    <property type="entry name" value="Peptidase_C19E"/>
    <property type="match status" value="1"/>
</dbReference>
<dbReference type="InterPro" id="IPR002893">
    <property type="entry name" value="Znf_MYND"/>
</dbReference>
<sequence length="982" mass="108425">MPKHRGEDLELGVPGLVVVVFFFFFVPVCSFVLRRKWKMAVARKEEIRRLVLYASEEAARAEIEHHFIHKKDLEPISRDSFPSGFGLSVGPTTGEGDGVAKLRTLCALCYRPTTTRCSRCKAVKYCSGKCQIIHWRQGHKDECYPHTDIHRDDASGTSKVSKATTDNYFNNDGPSASFCSPNVSHKGNEADIRTPDIDTDGSSIVLPPVSDSKNTDVALTHVKHVSHHPSEYGSHSTRDVTSSISKNRAEPYEMVHAKSSSVEVATNTSHVNTSFLGKFNQQVGGLTIKESVRGSENNSDSLGFDNLNDGSHSSCQDLDSESILNCNGRLGLAKRKGGKINLTSQLDSKHATSASQSFSGSRTQSTHHSQGLSYVNTGLPFPEINDSSSRYFDNTSSKGADGEFLQVPKVSKISSKPSAVTGTHGSHGNYVSSNTTTISTSLMKPSSNSSSVSNGGHALKSSVRRVVDQLKPSKSLKPYVVLRPYDIYIKLYNEKMELQPSSLTNCGNSCYANAVLQCLIFTRPLTAYLLQRLHSKTCLKSEWCFTCELENLVVMAKQGKSPLSPVGILSQIHKLGSNLGHGKEEDAHEFLRCAIDAMQKDCLTENGKSLATPPGEVSLMQLIFGGYLRSKIKCMRCHGISERRERMMDLTVEIGPGDIKTLEQALARFTTPEILDGENMYKCSRCKSYEKAKKRLTILEAPNVLTIALKRFQSGKFGKLNKTVQFPEVLNMANYMSSGSIDSTVYCLYAVVVHLDIMNSAFSGHYVCYVKNPNGKWYKTDDSKVKPVEIDRVLSKGAYMLLYARVPPRGPSLIKHDAMPIKVKKGIESDYRPRLTNDALVGLKSHSRKRLSESPKSDFSSEKSSWTGTMFSDEGSVSTESTRDSISTDDYSDHAYSPLSSYRSESISSGNSASDLSSLGEEDAYHKGFSYGGYIAGSHQTLTLQDYENNRRVFPQGKDYSPFLYSDSTKQCRNLTEQYGIR</sequence>
<keyword evidence="7" id="KW-0833">Ubl conjugation pathway</keyword>
<dbReference type="Gene3D" id="6.10.140.2220">
    <property type="match status" value="1"/>
</dbReference>
<evidence type="ECO:0000256" key="10">
    <source>
        <dbReference type="ARBA" id="ARBA00022833"/>
    </source>
</evidence>
<evidence type="ECO:0000256" key="15">
    <source>
        <dbReference type="SAM" id="Phobius"/>
    </source>
</evidence>
<dbReference type="GO" id="GO:0006508">
    <property type="term" value="P:proteolysis"/>
    <property type="evidence" value="ECO:0007669"/>
    <property type="project" value="UniProtKB-KW"/>
</dbReference>
<keyword evidence="15" id="KW-1133">Transmembrane helix</keyword>
<feature type="compositionally biased region" description="Polar residues" evidence="14">
    <location>
        <begin position="343"/>
        <end position="376"/>
    </location>
</feature>
<feature type="region of interest" description="Disordered" evidence="14">
    <location>
        <begin position="343"/>
        <end position="379"/>
    </location>
</feature>
<dbReference type="InterPro" id="IPR028889">
    <property type="entry name" value="USP"/>
</dbReference>
<dbReference type="GO" id="GO:0005634">
    <property type="term" value="C:nucleus"/>
    <property type="evidence" value="ECO:0000318"/>
    <property type="project" value="GO_Central"/>
</dbReference>
<dbReference type="OMA" id="GFWEGTI"/>
<keyword evidence="8" id="KW-0378">Hydrolase</keyword>
<evidence type="ECO:0000256" key="7">
    <source>
        <dbReference type="ARBA" id="ARBA00022786"/>
    </source>
</evidence>
<dbReference type="InterPro" id="IPR038765">
    <property type="entry name" value="Papain-like_cys_pep_sf"/>
</dbReference>
<feature type="domain" description="Cytochrome c" evidence="18">
    <location>
        <begin position="615"/>
        <end position="740"/>
    </location>
</feature>
<evidence type="ECO:0000256" key="12">
    <source>
        <dbReference type="PROSITE-ProRule" id="PRU00134"/>
    </source>
</evidence>
<feature type="region of interest" description="Disordered" evidence="14">
    <location>
        <begin position="846"/>
        <end position="892"/>
    </location>
</feature>
<evidence type="ECO:0000256" key="2">
    <source>
        <dbReference type="ARBA" id="ARBA00009085"/>
    </source>
</evidence>
<dbReference type="OrthoDB" id="420187at2759"/>
<evidence type="ECO:0000256" key="14">
    <source>
        <dbReference type="SAM" id="MobiDB-lite"/>
    </source>
</evidence>
<evidence type="ECO:0000256" key="8">
    <source>
        <dbReference type="ARBA" id="ARBA00022801"/>
    </source>
</evidence>
<dbReference type="PANTHER" id="PTHR24006">
    <property type="entry name" value="UBIQUITIN CARBOXYL-TERMINAL HYDROLASE"/>
    <property type="match status" value="1"/>
</dbReference>
<dbReference type="PROSITE" id="PS51007">
    <property type="entry name" value="CYTC"/>
    <property type="match status" value="1"/>
</dbReference>
<evidence type="ECO:0000259" key="18">
    <source>
        <dbReference type="PROSITE" id="PS51007"/>
    </source>
</evidence>
<dbReference type="GO" id="GO:0020037">
    <property type="term" value="F:heme binding"/>
    <property type="evidence" value="ECO:0007669"/>
    <property type="project" value="InterPro"/>
</dbReference>
<dbReference type="Pfam" id="PF01753">
    <property type="entry name" value="zf-MYND"/>
    <property type="match status" value="1"/>
</dbReference>
<dbReference type="STRING" id="29655.A0A0K9PH92"/>
<keyword evidence="13" id="KW-0349">Heme</keyword>
<evidence type="ECO:0000256" key="3">
    <source>
        <dbReference type="ARBA" id="ARBA00012759"/>
    </source>
</evidence>
<evidence type="ECO:0000259" key="17">
    <source>
        <dbReference type="PROSITE" id="PS50865"/>
    </source>
</evidence>
<organism evidence="19 20">
    <name type="scientific">Zostera marina</name>
    <name type="common">Eelgrass</name>
    <dbReference type="NCBI Taxonomy" id="29655"/>
    <lineage>
        <taxon>Eukaryota</taxon>
        <taxon>Viridiplantae</taxon>
        <taxon>Streptophyta</taxon>
        <taxon>Embryophyta</taxon>
        <taxon>Tracheophyta</taxon>
        <taxon>Spermatophyta</taxon>
        <taxon>Magnoliopsida</taxon>
        <taxon>Liliopsida</taxon>
        <taxon>Zosteraceae</taxon>
        <taxon>Zostera</taxon>
    </lineage>
</organism>
<evidence type="ECO:0000256" key="11">
    <source>
        <dbReference type="ARBA" id="ARBA00023004"/>
    </source>
</evidence>
<evidence type="ECO:0000256" key="5">
    <source>
        <dbReference type="ARBA" id="ARBA00022723"/>
    </source>
</evidence>
<dbReference type="GO" id="GO:0005829">
    <property type="term" value="C:cytosol"/>
    <property type="evidence" value="ECO:0000318"/>
    <property type="project" value="GO_Central"/>
</dbReference>
<dbReference type="GO" id="GO:0016579">
    <property type="term" value="P:protein deubiquitination"/>
    <property type="evidence" value="ECO:0007669"/>
    <property type="project" value="InterPro"/>
</dbReference>
<keyword evidence="20" id="KW-1185">Reference proteome</keyword>
<proteinExistence type="inferred from homology"/>
<dbReference type="Pfam" id="PF00443">
    <property type="entry name" value="UCH"/>
    <property type="match status" value="1"/>
</dbReference>
<comment type="similarity">
    <text evidence="2">Belongs to the peptidase C19 family.</text>
</comment>
<feature type="transmembrane region" description="Helical" evidence="15">
    <location>
        <begin position="12"/>
        <end position="33"/>
    </location>
</feature>
<accession>A0A0K9PH92</accession>
<dbReference type="GO" id="GO:0031647">
    <property type="term" value="P:regulation of protein stability"/>
    <property type="evidence" value="ECO:0000318"/>
    <property type="project" value="GO_Central"/>
</dbReference>
<keyword evidence="4" id="KW-0645">Protease</keyword>
<dbReference type="EC" id="3.4.19.12" evidence="3"/>